<evidence type="ECO:0000256" key="9">
    <source>
        <dbReference type="ARBA" id="ARBA00023239"/>
    </source>
</evidence>
<evidence type="ECO:0000313" key="17">
    <source>
        <dbReference type="Proteomes" id="UP000199399"/>
    </source>
</evidence>
<dbReference type="EMBL" id="FNBP01000001">
    <property type="protein sequence ID" value="SDF05451.1"/>
    <property type="molecule type" value="Genomic_DNA"/>
</dbReference>
<dbReference type="InterPro" id="IPR005263">
    <property type="entry name" value="DapA"/>
</dbReference>
<comment type="pathway">
    <text evidence="2 12">Amino-acid biosynthesis; L-lysine biosynthesis via DAP pathway; (S)-tetrahydrodipicolinate from L-aspartate: step 3/4.</text>
</comment>
<dbReference type="PROSITE" id="PS00666">
    <property type="entry name" value="DHDPS_2"/>
    <property type="match status" value="1"/>
</dbReference>
<dbReference type="AlphaFoldDB" id="A0A1G7HY57"/>
<comment type="caution">
    <text evidence="12">Was originally thought to be a dihydrodipicolinate synthase (DHDPS), catalyzing the condensation of (S)-aspartate-beta-semialdehyde [(S)-ASA] and pyruvate to dihydrodipicolinate (DHDP). However, it was shown in E.coli that the product of the enzymatic reaction is not dihydrodipicolinate but in fact (4S)-4-hydroxy-2,3,4,5-tetrahydro-(2S)-dipicolinic acid (HTPA), and that the consecutive dehydration reaction leading to DHDP is not spontaneous but catalyzed by DapB.</text>
</comment>
<feature type="active site" description="Schiff-base intermediate with substrate" evidence="12 14">
    <location>
        <position position="160"/>
    </location>
</feature>
<keyword evidence="7 12" id="KW-0220">Diaminopimelate biosynthesis</keyword>
<gene>
    <name evidence="12" type="primary">dapA</name>
    <name evidence="16" type="ORF">SAMN04489759_101254</name>
</gene>
<dbReference type="GO" id="GO:0008840">
    <property type="term" value="F:4-hydroxy-tetrahydrodipicolinate synthase activity"/>
    <property type="evidence" value="ECO:0007669"/>
    <property type="project" value="UniProtKB-UniRule"/>
</dbReference>
<evidence type="ECO:0000256" key="3">
    <source>
        <dbReference type="ARBA" id="ARBA00007592"/>
    </source>
</evidence>
<name>A0A1G7HY57_9RHOB</name>
<dbReference type="InterPro" id="IPR020624">
    <property type="entry name" value="Schiff_base-form_aldolases_CS"/>
</dbReference>
<dbReference type="OrthoDB" id="9782828at2"/>
<keyword evidence="17" id="KW-1185">Reference proteome</keyword>
<sequence length="291" mass="30875">MFKGSLPALVTPFRNGALDLDTLKNLVEWHIGEGSTGLVPVGTTGESPTLSHGEHETVVEEVVKAARGRIPVIAGAGSNNTVESIRLARHAEKVGADALLVVTPYYNKPTQAGLIAHFTAVHDCCELPIIIYNIPGRSVVDMLPETMGELAKLPRIVGVKDATGDLARVSDQRITCGKDFIQLSGEDATAHGFNAQGGVGCISVTANVAPRLVAEMQNACLEGDYAKALELQDRLMPLHKAIFTEPGLVGVKYAMAQLDLCSDEVRLPLTALTDPTKELVDAGLRHAGLTN</sequence>
<dbReference type="CDD" id="cd00950">
    <property type="entry name" value="DHDPS"/>
    <property type="match status" value="1"/>
</dbReference>
<evidence type="ECO:0000256" key="5">
    <source>
        <dbReference type="ARBA" id="ARBA00022490"/>
    </source>
</evidence>
<dbReference type="Proteomes" id="UP000199399">
    <property type="component" value="Unassembled WGS sequence"/>
</dbReference>
<comment type="catalytic activity">
    <reaction evidence="11 12">
        <text>L-aspartate 4-semialdehyde + pyruvate = (2S,4S)-4-hydroxy-2,3,4,5-tetrahydrodipicolinate + H2O + H(+)</text>
        <dbReference type="Rhea" id="RHEA:34171"/>
        <dbReference type="ChEBI" id="CHEBI:15361"/>
        <dbReference type="ChEBI" id="CHEBI:15377"/>
        <dbReference type="ChEBI" id="CHEBI:15378"/>
        <dbReference type="ChEBI" id="CHEBI:67139"/>
        <dbReference type="ChEBI" id="CHEBI:537519"/>
        <dbReference type="EC" id="4.3.3.7"/>
    </reaction>
</comment>
<feature type="active site" description="Proton donor/acceptor" evidence="12 14">
    <location>
        <position position="132"/>
    </location>
</feature>
<dbReference type="STRING" id="218672.SAMN04489759_101254"/>
<dbReference type="UniPathway" id="UPA00034">
    <property type="reaction ID" value="UER00017"/>
</dbReference>
<feature type="binding site" evidence="12 15">
    <location>
        <position position="202"/>
    </location>
    <ligand>
        <name>pyruvate</name>
        <dbReference type="ChEBI" id="CHEBI:15361"/>
    </ligand>
</feature>
<keyword evidence="8 12" id="KW-0457">Lysine biosynthesis</keyword>
<protein>
    <recommendedName>
        <fullName evidence="4 12">4-hydroxy-tetrahydrodipicolinate synthase</fullName>
        <shortName evidence="12">HTPA synthase</shortName>
        <ecNumber evidence="4 12">4.3.3.7</ecNumber>
    </recommendedName>
</protein>
<feature type="site" description="Part of a proton relay during catalysis" evidence="12">
    <location>
        <position position="43"/>
    </location>
</feature>
<comment type="subunit">
    <text evidence="12">Homotetramer; dimer of dimers.</text>
</comment>
<dbReference type="NCBIfam" id="TIGR00674">
    <property type="entry name" value="dapA"/>
    <property type="match status" value="1"/>
</dbReference>
<keyword evidence="9 12" id="KW-0456">Lyase</keyword>
<evidence type="ECO:0000256" key="11">
    <source>
        <dbReference type="ARBA" id="ARBA00047836"/>
    </source>
</evidence>
<evidence type="ECO:0000256" key="2">
    <source>
        <dbReference type="ARBA" id="ARBA00005120"/>
    </source>
</evidence>
<keyword evidence="10 12" id="KW-0704">Schiff base</keyword>
<evidence type="ECO:0000256" key="12">
    <source>
        <dbReference type="HAMAP-Rule" id="MF_00418"/>
    </source>
</evidence>
<dbReference type="PRINTS" id="PR00146">
    <property type="entry name" value="DHPICSNTHASE"/>
</dbReference>
<dbReference type="Pfam" id="PF00701">
    <property type="entry name" value="DHDPS"/>
    <property type="match status" value="1"/>
</dbReference>
<proteinExistence type="inferred from homology"/>
<dbReference type="Gene3D" id="3.20.20.70">
    <property type="entry name" value="Aldolase class I"/>
    <property type="match status" value="1"/>
</dbReference>
<dbReference type="GO" id="GO:0009089">
    <property type="term" value="P:lysine biosynthetic process via diaminopimelate"/>
    <property type="evidence" value="ECO:0007669"/>
    <property type="project" value="UniProtKB-UniRule"/>
</dbReference>
<organism evidence="16 17">
    <name type="scientific">Sulfitobacter delicatus</name>
    <dbReference type="NCBI Taxonomy" id="218672"/>
    <lineage>
        <taxon>Bacteria</taxon>
        <taxon>Pseudomonadati</taxon>
        <taxon>Pseudomonadota</taxon>
        <taxon>Alphaproteobacteria</taxon>
        <taxon>Rhodobacterales</taxon>
        <taxon>Roseobacteraceae</taxon>
        <taxon>Sulfitobacter</taxon>
    </lineage>
</organism>
<evidence type="ECO:0000256" key="6">
    <source>
        <dbReference type="ARBA" id="ARBA00022605"/>
    </source>
</evidence>
<dbReference type="InterPro" id="IPR013785">
    <property type="entry name" value="Aldolase_TIM"/>
</dbReference>
<accession>A0A1G7HY57</accession>
<dbReference type="GO" id="GO:0019877">
    <property type="term" value="P:diaminopimelate biosynthetic process"/>
    <property type="evidence" value="ECO:0007669"/>
    <property type="project" value="UniProtKB-UniRule"/>
</dbReference>
<keyword evidence="6 12" id="KW-0028">Amino-acid biosynthesis</keyword>
<feature type="site" description="Part of a proton relay during catalysis" evidence="12">
    <location>
        <position position="106"/>
    </location>
</feature>
<comment type="subcellular location">
    <subcellularLocation>
        <location evidence="12">Cytoplasm</location>
    </subcellularLocation>
</comment>
<dbReference type="PANTHER" id="PTHR12128:SF66">
    <property type="entry name" value="4-HYDROXY-2-OXOGLUTARATE ALDOLASE, MITOCHONDRIAL"/>
    <property type="match status" value="1"/>
</dbReference>
<feature type="binding site" evidence="12 15">
    <location>
        <position position="44"/>
    </location>
    <ligand>
        <name>pyruvate</name>
        <dbReference type="ChEBI" id="CHEBI:15361"/>
    </ligand>
</feature>
<evidence type="ECO:0000256" key="4">
    <source>
        <dbReference type="ARBA" id="ARBA00012086"/>
    </source>
</evidence>
<dbReference type="PIRSF" id="PIRSF001365">
    <property type="entry name" value="DHDPS"/>
    <property type="match status" value="1"/>
</dbReference>
<dbReference type="HAMAP" id="MF_00418">
    <property type="entry name" value="DapA"/>
    <property type="match status" value="1"/>
</dbReference>
<evidence type="ECO:0000256" key="10">
    <source>
        <dbReference type="ARBA" id="ARBA00023270"/>
    </source>
</evidence>
<dbReference type="InterPro" id="IPR002220">
    <property type="entry name" value="DapA-like"/>
</dbReference>
<evidence type="ECO:0000256" key="8">
    <source>
        <dbReference type="ARBA" id="ARBA00023154"/>
    </source>
</evidence>
<dbReference type="RefSeq" id="WP_093738359.1">
    <property type="nucleotide sequence ID" value="NZ_FNBP01000001.1"/>
</dbReference>
<dbReference type="EC" id="4.3.3.7" evidence="4 12"/>
<comment type="similarity">
    <text evidence="3 12 13">Belongs to the DapA family.</text>
</comment>
<evidence type="ECO:0000256" key="13">
    <source>
        <dbReference type="PIRNR" id="PIRNR001365"/>
    </source>
</evidence>
<reference evidence="17" key="1">
    <citation type="submission" date="2016-10" db="EMBL/GenBank/DDBJ databases">
        <authorList>
            <person name="Varghese N."/>
            <person name="Submissions S."/>
        </authorList>
    </citation>
    <scope>NUCLEOTIDE SEQUENCE [LARGE SCALE GENOMIC DNA]</scope>
    <source>
        <strain evidence="17">DSM 16477</strain>
    </source>
</reference>
<evidence type="ECO:0000256" key="15">
    <source>
        <dbReference type="PIRSR" id="PIRSR001365-2"/>
    </source>
</evidence>
<evidence type="ECO:0000256" key="14">
    <source>
        <dbReference type="PIRSR" id="PIRSR001365-1"/>
    </source>
</evidence>
<dbReference type="SUPFAM" id="SSF51569">
    <property type="entry name" value="Aldolase"/>
    <property type="match status" value="1"/>
</dbReference>
<dbReference type="InterPro" id="IPR020625">
    <property type="entry name" value="Schiff_base-form_aldolases_AS"/>
</dbReference>
<dbReference type="GO" id="GO:0005829">
    <property type="term" value="C:cytosol"/>
    <property type="evidence" value="ECO:0007669"/>
    <property type="project" value="TreeGrafter"/>
</dbReference>
<comment type="function">
    <text evidence="1 12">Catalyzes the condensation of (S)-aspartate-beta-semialdehyde [(S)-ASA] and pyruvate to 4-hydroxy-tetrahydrodipicolinate (HTPA).</text>
</comment>
<evidence type="ECO:0000256" key="1">
    <source>
        <dbReference type="ARBA" id="ARBA00003294"/>
    </source>
</evidence>
<dbReference type="PROSITE" id="PS00665">
    <property type="entry name" value="DHDPS_1"/>
    <property type="match status" value="1"/>
</dbReference>
<evidence type="ECO:0000313" key="16">
    <source>
        <dbReference type="EMBL" id="SDF05451.1"/>
    </source>
</evidence>
<dbReference type="PANTHER" id="PTHR12128">
    <property type="entry name" value="DIHYDRODIPICOLINATE SYNTHASE"/>
    <property type="match status" value="1"/>
</dbReference>
<dbReference type="SMART" id="SM01130">
    <property type="entry name" value="DHDPS"/>
    <property type="match status" value="1"/>
</dbReference>
<keyword evidence="5 12" id="KW-0963">Cytoplasm</keyword>
<evidence type="ECO:0000256" key="7">
    <source>
        <dbReference type="ARBA" id="ARBA00022915"/>
    </source>
</evidence>